<dbReference type="GO" id="GO:0015689">
    <property type="term" value="P:molybdate ion transport"/>
    <property type="evidence" value="ECO:0007669"/>
    <property type="project" value="InterPro"/>
</dbReference>
<feature type="binding site" evidence="4">
    <location>
        <position position="185"/>
    </location>
    <ligand>
        <name>molybdate</name>
        <dbReference type="ChEBI" id="CHEBI:36264"/>
    </ligand>
</feature>
<dbReference type="PANTHER" id="PTHR30632">
    <property type="entry name" value="MOLYBDATE-BINDING PERIPLASMIC PROTEIN"/>
    <property type="match status" value="1"/>
</dbReference>
<organism evidence="6 7">
    <name type="scientific">Microbulbifer rhizosphaerae</name>
    <dbReference type="NCBI Taxonomy" id="1562603"/>
    <lineage>
        <taxon>Bacteria</taxon>
        <taxon>Pseudomonadati</taxon>
        <taxon>Pseudomonadota</taxon>
        <taxon>Gammaproteobacteria</taxon>
        <taxon>Cellvibrionales</taxon>
        <taxon>Microbulbiferaceae</taxon>
        <taxon>Microbulbifer</taxon>
    </lineage>
</organism>
<feature type="binding site" evidence="4">
    <location>
        <position position="60"/>
    </location>
    <ligand>
        <name>molybdate</name>
        <dbReference type="ChEBI" id="CHEBI:36264"/>
    </ligand>
</feature>
<dbReference type="NCBIfam" id="TIGR01256">
    <property type="entry name" value="modA"/>
    <property type="match status" value="1"/>
</dbReference>
<protein>
    <submittedName>
        <fullName evidence="6">Molybdenum ABC transporter molybdate-binding protein</fullName>
    </submittedName>
</protein>
<name>A0A7W4W9L5_9GAMM</name>
<evidence type="ECO:0000313" key="7">
    <source>
        <dbReference type="Proteomes" id="UP000535937"/>
    </source>
</evidence>
<accession>A0A7W4W9L5</accession>
<feature type="signal peptide" evidence="5">
    <location>
        <begin position="1"/>
        <end position="24"/>
    </location>
</feature>
<sequence>MVKNLFFGIFCCLFLLSCSEPPQAKLRIATASNFRPALEILRVDFEKSCHCRLEIASGATGMLYSQIREGAPYDIFLAADSERPRLLQRDGLIAPGSYRTYARGRLALWIERSLLRTESGADLPGFVPAAQIAPPHLALLLENWRSKVVIADPQLAPYGDAAVRLLRRLKLWRHLRGQMVYAANVGHAQILLREGHAQLGLIPMSLALASGKGGDYMAIPEDLYPPLEQRMVILKSSRNKALAQQFADYLLAPKTQQRLGELGYFSAAGAPVAGTPVAGTPVAGTPAAGAPVAGT</sequence>
<dbReference type="GO" id="GO:0046872">
    <property type="term" value="F:metal ion binding"/>
    <property type="evidence" value="ECO:0007669"/>
    <property type="project" value="UniProtKB-KW"/>
</dbReference>
<comment type="caution">
    <text evidence="6">The sequence shown here is derived from an EMBL/GenBank/DDBJ whole genome shotgun (WGS) entry which is preliminary data.</text>
</comment>
<dbReference type="RefSeq" id="WP_183456283.1">
    <property type="nucleotide sequence ID" value="NZ_JACHWZ010000002.1"/>
</dbReference>
<evidence type="ECO:0000256" key="3">
    <source>
        <dbReference type="ARBA" id="ARBA00022729"/>
    </source>
</evidence>
<keyword evidence="3 5" id="KW-0732">Signal</keyword>
<gene>
    <name evidence="6" type="ORF">FHS09_000456</name>
</gene>
<dbReference type="Proteomes" id="UP000535937">
    <property type="component" value="Unassembled WGS sequence"/>
</dbReference>
<dbReference type="PANTHER" id="PTHR30632:SF14">
    <property type="entry name" value="TUNGSTATE_MOLYBDATE_CHROMATE-BINDING PROTEIN MODA"/>
    <property type="match status" value="1"/>
</dbReference>
<dbReference type="InterPro" id="IPR005950">
    <property type="entry name" value="ModA"/>
</dbReference>
<keyword evidence="4" id="KW-0500">Molybdenum</keyword>
<dbReference type="AlphaFoldDB" id="A0A7W4W9L5"/>
<dbReference type="EMBL" id="JACHWZ010000002">
    <property type="protein sequence ID" value="MBB3059648.1"/>
    <property type="molecule type" value="Genomic_DNA"/>
</dbReference>
<feature type="chain" id="PRO_5031278549" evidence="5">
    <location>
        <begin position="25"/>
        <end position="295"/>
    </location>
</feature>
<dbReference type="PIRSF" id="PIRSF004846">
    <property type="entry name" value="ModA"/>
    <property type="match status" value="1"/>
</dbReference>
<dbReference type="Pfam" id="PF13531">
    <property type="entry name" value="SBP_bac_11"/>
    <property type="match status" value="1"/>
</dbReference>
<dbReference type="SUPFAM" id="SSF53850">
    <property type="entry name" value="Periplasmic binding protein-like II"/>
    <property type="match status" value="1"/>
</dbReference>
<dbReference type="InterPro" id="IPR050682">
    <property type="entry name" value="ModA/WtpA"/>
</dbReference>
<proteinExistence type="inferred from homology"/>
<evidence type="ECO:0000313" key="6">
    <source>
        <dbReference type="EMBL" id="MBB3059648.1"/>
    </source>
</evidence>
<evidence type="ECO:0000256" key="4">
    <source>
        <dbReference type="PIRSR" id="PIRSR004846-1"/>
    </source>
</evidence>
<keyword evidence="2 4" id="KW-0479">Metal-binding</keyword>
<comment type="similarity">
    <text evidence="1">Belongs to the bacterial solute-binding protein ModA family.</text>
</comment>
<dbReference type="Gene3D" id="3.40.190.10">
    <property type="entry name" value="Periplasmic binding protein-like II"/>
    <property type="match status" value="2"/>
</dbReference>
<evidence type="ECO:0000256" key="2">
    <source>
        <dbReference type="ARBA" id="ARBA00022723"/>
    </source>
</evidence>
<evidence type="ECO:0000256" key="1">
    <source>
        <dbReference type="ARBA" id="ARBA00009175"/>
    </source>
</evidence>
<dbReference type="GO" id="GO:0030973">
    <property type="term" value="F:molybdate ion binding"/>
    <property type="evidence" value="ECO:0007669"/>
    <property type="project" value="TreeGrafter"/>
</dbReference>
<keyword evidence="7" id="KW-1185">Reference proteome</keyword>
<evidence type="ECO:0000256" key="5">
    <source>
        <dbReference type="SAM" id="SignalP"/>
    </source>
</evidence>
<dbReference type="PROSITE" id="PS51257">
    <property type="entry name" value="PROKAR_LIPOPROTEIN"/>
    <property type="match status" value="1"/>
</dbReference>
<reference evidence="6 7" key="1">
    <citation type="submission" date="2020-08" db="EMBL/GenBank/DDBJ databases">
        <title>Genomic Encyclopedia of Type Strains, Phase III (KMG-III): the genomes of soil and plant-associated and newly described type strains.</title>
        <authorList>
            <person name="Whitman W."/>
        </authorList>
    </citation>
    <scope>NUCLEOTIDE SEQUENCE [LARGE SCALE GENOMIC DNA]</scope>
    <source>
        <strain evidence="6 7">CECT 8799</strain>
    </source>
</reference>